<comment type="caution">
    <text evidence="2">The sequence shown here is derived from an EMBL/GenBank/DDBJ whole genome shotgun (WGS) entry which is preliminary data.</text>
</comment>
<keyword evidence="3" id="KW-1185">Reference proteome</keyword>
<dbReference type="EMBL" id="NAJO01000042">
    <property type="protein sequence ID" value="OQN98995.1"/>
    <property type="molecule type" value="Genomic_DNA"/>
</dbReference>
<protein>
    <submittedName>
        <fullName evidence="2">Uncharacterized protein</fullName>
    </submittedName>
</protein>
<name>A0A1V8SIM6_9PEZI</name>
<evidence type="ECO:0000313" key="2">
    <source>
        <dbReference type="EMBL" id="OQN98995.1"/>
    </source>
</evidence>
<dbReference type="Proteomes" id="UP000192596">
    <property type="component" value="Unassembled WGS sequence"/>
</dbReference>
<evidence type="ECO:0000256" key="1">
    <source>
        <dbReference type="SAM" id="MobiDB-lite"/>
    </source>
</evidence>
<dbReference type="InParanoid" id="A0A1V8SIM6"/>
<feature type="compositionally biased region" description="Polar residues" evidence="1">
    <location>
        <begin position="12"/>
        <end position="21"/>
    </location>
</feature>
<reference evidence="3" key="1">
    <citation type="submission" date="2017-03" db="EMBL/GenBank/DDBJ databases">
        <title>Genomes of endolithic fungi from Antarctica.</title>
        <authorList>
            <person name="Coleine C."/>
            <person name="Masonjones S."/>
            <person name="Stajich J.E."/>
        </authorList>
    </citation>
    <scope>NUCLEOTIDE SEQUENCE [LARGE SCALE GENOMIC DNA]</scope>
    <source>
        <strain evidence="3">CCFEE 5527</strain>
    </source>
</reference>
<gene>
    <name evidence="2" type="ORF">B0A48_14856</name>
</gene>
<proteinExistence type="predicted"/>
<accession>A0A1V8SIM6</accession>
<organism evidence="2 3">
    <name type="scientific">Cryoendolithus antarcticus</name>
    <dbReference type="NCBI Taxonomy" id="1507870"/>
    <lineage>
        <taxon>Eukaryota</taxon>
        <taxon>Fungi</taxon>
        <taxon>Dikarya</taxon>
        <taxon>Ascomycota</taxon>
        <taxon>Pezizomycotina</taxon>
        <taxon>Dothideomycetes</taxon>
        <taxon>Dothideomycetidae</taxon>
        <taxon>Cladosporiales</taxon>
        <taxon>Cladosporiaceae</taxon>
        <taxon>Cryoendolithus</taxon>
    </lineage>
</organism>
<dbReference type="AlphaFoldDB" id="A0A1V8SIM6"/>
<feature type="region of interest" description="Disordered" evidence="1">
    <location>
        <begin position="1"/>
        <end position="21"/>
    </location>
</feature>
<sequence length="234" mass="27158">MDLKARIRGLAETTTPQPDETATSELALLSRLPPELRLINYDHLFAATSNEDELDRGSCFPTSPVFRTCRLLRTEARESWQLELEAAIKDIPAREFAVYRINQEAAAHLFRNGTYYSDASLVVQQEYADRCARQAMRDQNLRLLGRIRARLQFKPNSPSREKVTPGWWKSLPEWKDVDTSKRVERLKRSDMARCALGQGLRRWWTIGRLVIGSLCLFTDYFYSMTNLFPQWTHA</sequence>
<evidence type="ECO:0000313" key="3">
    <source>
        <dbReference type="Proteomes" id="UP000192596"/>
    </source>
</evidence>